<dbReference type="RefSeq" id="WP_169421815.1">
    <property type="nucleotide sequence ID" value="NZ_JABBFX010000003.1"/>
</dbReference>
<keyword evidence="2" id="KW-1003">Cell membrane</keyword>
<dbReference type="Proteomes" id="UP000541185">
    <property type="component" value="Unassembled WGS sequence"/>
</dbReference>
<organism evidence="7 8">
    <name type="scientific">Ramlibacter agri</name>
    <dbReference type="NCBI Taxonomy" id="2728837"/>
    <lineage>
        <taxon>Bacteria</taxon>
        <taxon>Pseudomonadati</taxon>
        <taxon>Pseudomonadota</taxon>
        <taxon>Betaproteobacteria</taxon>
        <taxon>Burkholderiales</taxon>
        <taxon>Comamonadaceae</taxon>
        <taxon>Ramlibacter</taxon>
    </lineage>
</organism>
<protein>
    <submittedName>
        <fullName evidence="7">Cytochrome C oxidase subunit IV</fullName>
    </submittedName>
</protein>
<reference evidence="7 8" key="1">
    <citation type="submission" date="2020-04" db="EMBL/GenBank/DDBJ databases">
        <title>Ramlibacter sp. G-1-2-2 isolated from soil.</title>
        <authorList>
            <person name="Dahal R.H."/>
        </authorList>
    </citation>
    <scope>NUCLEOTIDE SEQUENCE [LARGE SCALE GENOMIC DNA]</scope>
    <source>
        <strain evidence="7 8">G-1-2-2</strain>
    </source>
</reference>
<keyword evidence="5 6" id="KW-0472">Membrane</keyword>
<proteinExistence type="predicted"/>
<keyword evidence="8" id="KW-1185">Reference proteome</keyword>
<feature type="transmembrane region" description="Helical" evidence="6">
    <location>
        <begin position="59"/>
        <end position="79"/>
    </location>
</feature>
<comment type="subcellular location">
    <subcellularLocation>
        <location evidence="1">Cell membrane</location>
        <topology evidence="1">Multi-pass membrane protein</topology>
    </subcellularLocation>
</comment>
<dbReference type="AlphaFoldDB" id="A0A848H9U0"/>
<evidence type="ECO:0000256" key="5">
    <source>
        <dbReference type="ARBA" id="ARBA00023136"/>
    </source>
</evidence>
<feature type="transmembrane region" description="Helical" evidence="6">
    <location>
        <begin position="29"/>
        <end position="47"/>
    </location>
</feature>
<keyword evidence="4 6" id="KW-1133">Transmembrane helix</keyword>
<evidence type="ECO:0000256" key="1">
    <source>
        <dbReference type="ARBA" id="ARBA00004651"/>
    </source>
</evidence>
<name>A0A848H9U0_9BURK</name>
<dbReference type="EMBL" id="JABBFX010000003">
    <property type="protein sequence ID" value="NML47545.1"/>
    <property type="molecule type" value="Genomic_DNA"/>
</dbReference>
<evidence type="ECO:0000313" key="7">
    <source>
        <dbReference type="EMBL" id="NML47545.1"/>
    </source>
</evidence>
<evidence type="ECO:0000256" key="3">
    <source>
        <dbReference type="ARBA" id="ARBA00022692"/>
    </source>
</evidence>
<accession>A0A848H9U0</accession>
<evidence type="ECO:0000313" key="8">
    <source>
        <dbReference type="Proteomes" id="UP000541185"/>
    </source>
</evidence>
<dbReference type="Pfam" id="PF03626">
    <property type="entry name" value="COX4_pro"/>
    <property type="match status" value="1"/>
</dbReference>
<dbReference type="InterPro" id="IPR005171">
    <property type="entry name" value="Cyt_c_oxidase_su4_prok"/>
</dbReference>
<gene>
    <name evidence="7" type="ORF">HHL11_27600</name>
</gene>
<evidence type="ECO:0000256" key="2">
    <source>
        <dbReference type="ARBA" id="ARBA00022475"/>
    </source>
</evidence>
<sequence>MEHVEHAPGLAPASEPEAHAKGQQHPLGIYFKIWGLLFVLSTASYLVDYFHVQGMLRWTLIIVFMLLKAGLIVAVFMHMMWERLALMYAIIVPPLLLVTLVAIGALEADYTFLTRGAFFSPQEKAPPPVAAKH</sequence>
<evidence type="ECO:0000256" key="6">
    <source>
        <dbReference type="SAM" id="Phobius"/>
    </source>
</evidence>
<evidence type="ECO:0000256" key="4">
    <source>
        <dbReference type="ARBA" id="ARBA00022989"/>
    </source>
</evidence>
<comment type="caution">
    <text evidence="7">The sequence shown here is derived from an EMBL/GenBank/DDBJ whole genome shotgun (WGS) entry which is preliminary data.</text>
</comment>
<dbReference type="GO" id="GO:0005886">
    <property type="term" value="C:plasma membrane"/>
    <property type="evidence" value="ECO:0007669"/>
    <property type="project" value="UniProtKB-SubCell"/>
</dbReference>
<keyword evidence="3 6" id="KW-0812">Transmembrane</keyword>
<feature type="transmembrane region" description="Helical" evidence="6">
    <location>
        <begin position="85"/>
        <end position="106"/>
    </location>
</feature>